<organism evidence="1 2">
    <name type="scientific">Lepeophtheirus salmonis</name>
    <name type="common">Salmon louse</name>
    <name type="synonym">Caligus salmonis</name>
    <dbReference type="NCBI Taxonomy" id="72036"/>
    <lineage>
        <taxon>Eukaryota</taxon>
        <taxon>Metazoa</taxon>
        <taxon>Ecdysozoa</taxon>
        <taxon>Arthropoda</taxon>
        <taxon>Crustacea</taxon>
        <taxon>Multicrustacea</taxon>
        <taxon>Hexanauplia</taxon>
        <taxon>Copepoda</taxon>
        <taxon>Siphonostomatoida</taxon>
        <taxon>Caligidae</taxon>
        <taxon>Lepeophtheirus</taxon>
    </lineage>
</organism>
<dbReference type="PANTHER" id="PTHR21261">
    <property type="entry name" value="BEAT PROTEIN"/>
    <property type="match status" value="1"/>
</dbReference>
<proteinExistence type="predicted"/>
<dbReference type="EMBL" id="HG994584">
    <property type="protein sequence ID" value="CAF2954267.1"/>
    <property type="molecule type" value="Genomic_DNA"/>
</dbReference>
<evidence type="ECO:0000313" key="2">
    <source>
        <dbReference type="Proteomes" id="UP000675881"/>
    </source>
</evidence>
<accession>A0A7R8H9S3</accession>
<dbReference type="InterPro" id="IPR013783">
    <property type="entry name" value="Ig-like_fold"/>
</dbReference>
<dbReference type="PROSITE" id="PS50835">
    <property type="entry name" value="IG_LIKE"/>
    <property type="match status" value="1"/>
</dbReference>
<evidence type="ECO:0000313" key="1">
    <source>
        <dbReference type="EMBL" id="CAF2954267.1"/>
    </source>
</evidence>
<dbReference type="InterPro" id="IPR007110">
    <property type="entry name" value="Ig-like_dom"/>
</dbReference>
<dbReference type="AlphaFoldDB" id="A0A7R8H9S3"/>
<protein>
    <submittedName>
        <fullName evidence="1">(salmon louse) hypothetical protein</fullName>
    </submittedName>
</protein>
<dbReference type="Proteomes" id="UP000675881">
    <property type="component" value="Chromosome 5"/>
</dbReference>
<reference evidence="1" key="1">
    <citation type="submission" date="2021-02" db="EMBL/GenBank/DDBJ databases">
        <authorList>
            <person name="Bekaert M."/>
        </authorList>
    </citation>
    <scope>NUCLEOTIDE SEQUENCE</scope>
    <source>
        <strain evidence="1">IoA-00</strain>
    </source>
</reference>
<dbReference type="PANTHER" id="PTHR21261:SF2">
    <property type="entry name" value="GH04238P-RELATED"/>
    <property type="match status" value="1"/>
</dbReference>
<dbReference type="OrthoDB" id="6478865at2759"/>
<dbReference type="InterPro" id="IPR013106">
    <property type="entry name" value="Ig_V-set"/>
</dbReference>
<dbReference type="InterPro" id="IPR036179">
    <property type="entry name" value="Ig-like_dom_sf"/>
</dbReference>
<dbReference type="Gene3D" id="2.60.40.10">
    <property type="entry name" value="Immunoglobulins"/>
    <property type="match status" value="1"/>
</dbReference>
<keyword evidence="2" id="KW-1185">Reference proteome</keyword>
<dbReference type="Pfam" id="PF07686">
    <property type="entry name" value="V-set"/>
    <property type="match status" value="1"/>
</dbReference>
<gene>
    <name evidence="1" type="ORF">LSAA_10032</name>
</gene>
<dbReference type="SUPFAM" id="SSF48726">
    <property type="entry name" value="Immunoglobulin"/>
    <property type="match status" value="1"/>
</dbReference>
<sequence length="303" mass="35191">MSSVLPTLIIGLLILIKEIHPIAIKDIWVPDVIENGTETSAVLDCVYDLNEEDIDFLEVKWYFRYNQTPIYQWIPPQSPQVPRQMKQYINTNYRATSDPLTMHRALHLKNLSTKLSGRYSCRVSSNYDDDFKSGVMVIYQKPREMKLHVIYSYPDNSAITIKCSASQVYPEPQISLYVIDEYSYRHDITKGSERSLIWEKDTYHMTISKQLTIMELWSIIPLRSDNTNANRIIVCQLTIPGTKVKEERREPLVEIRDGYLESSPRIFPFVSSGSMKLKCTKASQSTNDLLIYLNYVFIINKII</sequence>
<name>A0A7R8H9S3_LEPSM</name>